<dbReference type="EMBL" id="RDQH01000332">
    <property type="protein sequence ID" value="RXH97083.1"/>
    <property type="molecule type" value="Genomic_DNA"/>
</dbReference>
<dbReference type="GO" id="GO:0005634">
    <property type="term" value="C:nucleus"/>
    <property type="evidence" value="ECO:0007669"/>
    <property type="project" value="UniProtKB-SubCell"/>
</dbReference>
<protein>
    <recommendedName>
        <fullName evidence="14">Two-component response regulator-like APRR2</fullName>
    </recommendedName>
</protein>
<gene>
    <name evidence="12" type="ORF">DVH24_035751</name>
</gene>
<evidence type="ECO:0000256" key="9">
    <source>
        <dbReference type="SAM" id="MobiDB-lite"/>
    </source>
</evidence>
<dbReference type="InterPro" id="IPR001789">
    <property type="entry name" value="Sig_transdc_resp-reg_receiver"/>
</dbReference>
<evidence type="ECO:0000256" key="8">
    <source>
        <dbReference type="PROSITE-ProRule" id="PRU00169"/>
    </source>
</evidence>
<evidence type="ECO:0000313" key="12">
    <source>
        <dbReference type="EMBL" id="RXH97083.1"/>
    </source>
</evidence>
<dbReference type="AlphaFoldDB" id="A0A498JT42"/>
<dbReference type="SUPFAM" id="SSF46689">
    <property type="entry name" value="Homeodomain-like"/>
    <property type="match status" value="1"/>
</dbReference>
<dbReference type="SMART" id="SM00448">
    <property type="entry name" value="REC"/>
    <property type="match status" value="1"/>
</dbReference>
<dbReference type="Pfam" id="PF00249">
    <property type="entry name" value="Myb_DNA-binding"/>
    <property type="match status" value="1"/>
</dbReference>
<sequence>MVCTANDLQEWKDFPKGLRVLLLDGDTTSASQIRSKLEAMDYIVTAFCNENEALSAFSSNPESFHVAIIEVNANNGHWSFQFLETAKELPIIMTSNIHCLSTMMKCIALGAVEFLRKPLSEDKLRNIWQHVVHKVRRVWKCCFKIYHKVLCNSCKQKFSDFVYPEQAFNAGGSVISETLKPVKESPVSMVQPKQENEEQNCKISKETENVLRVHENDQEQSAGCDKYPAPSTPQLKQVSRLLDHGDCQDQINCLSEKESGEHDIETKSVETTCNNPIDEGNLLTREPHHMLRKTAVKKENVSGDGSKSEVNMSRHPDNIDSGNDNGGAAENLSKASVPNSSSKSNQKKMKVDWTSELHKKFVQAVEQLGVDQAIPSRILDLMKTEGLTRHNVASHLQKYRMHKRHILPKEEDRRLLQPHHTRDPIHQRSYYPYSHRPIMAFPPYHYTNPTLSMPPAYPMWGSQPPASSHPATVQMWGQPGYPHSQWQPSDQSWQYWNPYPGLQADAWGCPVMPPEQGGYSPYPQNTSGFQNAGGHAVENCHGYSMPQNSFDIHPAEEVVDKIVKEAMSKPWLPLPLGLKPPSTEGVLAELTRQGICNIPQINGSNTR</sequence>
<dbReference type="InterPro" id="IPR044825">
    <property type="entry name" value="GLK1/2-like"/>
</dbReference>
<dbReference type="GO" id="GO:0045893">
    <property type="term" value="P:positive regulation of DNA-templated transcription"/>
    <property type="evidence" value="ECO:0007669"/>
    <property type="project" value="InterPro"/>
</dbReference>
<evidence type="ECO:0000259" key="11">
    <source>
        <dbReference type="PROSITE" id="PS51294"/>
    </source>
</evidence>
<dbReference type="InterPro" id="IPR009057">
    <property type="entry name" value="Homeodomain-like_sf"/>
</dbReference>
<dbReference type="PROSITE" id="PS50110">
    <property type="entry name" value="RESPONSE_REGULATORY"/>
    <property type="match status" value="1"/>
</dbReference>
<dbReference type="PANTHER" id="PTHR31312">
    <property type="entry name" value="TRANSCRIPTION ACTIVATOR GLK1"/>
    <property type="match status" value="1"/>
</dbReference>
<dbReference type="InterPro" id="IPR017930">
    <property type="entry name" value="Myb_dom"/>
</dbReference>
<reference evidence="12 13" key="1">
    <citation type="submission" date="2018-10" db="EMBL/GenBank/DDBJ databases">
        <title>A high-quality apple genome assembly.</title>
        <authorList>
            <person name="Hu J."/>
        </authorList>
    </citation>
    <scope>NUCLEOTIDE SEQUENCE [LARGE SCALE GENOMIC DNA]</scope>
    <source>
        <strain evidence="13">cv. HFTH1</strain>
        <tissue evidence="12">Young leaf</tissue>
    </source>
</reference>
<feature type="compositionally biased region" description="Low complexity" evidence="9">
    <location>
        <begin position="331"/>
        <end position="344"/>
    </location>
</feature>
<feature type="compositionally biased region" description="Basic and acidic residues" evidence="9">
    <location>
        <begin position="258"/>
        <end position="268"/>
    </location>
</feature>
<evidence type="ECO:0000256" key="4">
    <source>
        <dbReference type="ARBA" id="ARBA00023125"/>
    </source>
</evidence>
<evidence type="ECO:0000256" key="2">
    <source>
        <dbReference type="ARBA" id="ARBA00023012"/>
    </source>
</evidence>
<feature type="domain" description="HTH myb-type" evidence="11">
    <location>
        <begin position="345"/>
        <end position="404"/>
    </location>
</feature>
<name>A0A498JT42_MALDO</name>
<evidence type="ECO:0000256" key="5">
    <source>
        <dbReference type="ARBA" id="ARBA00023163"/>
    </source>
</evidence>
<comment type="subunit">
    <text evidence="7">Binds the target DNA as a monomer.</text>
</comment>
<evidence type="ECO:0000259" key="10">
    <source>
        <dbReference type="PROSITE" id="PS50110"/>
    </source>
</evidence>
<evidence type="ECO:0000256" key="7">
    <source>
        <dbReference type="ARBA" id="ARBA00061767"/>
    </source>
</evidence>
<feature type="domain" description="Response regulatory" evidence="10">
    <location>
        <begin position="19"/>
        <end position="132"/>
    </location>
</feature>
<dbReference type="InterPro" id="IPR011006">
    <property type="entry name" value="CheY-like_superfamily"/>
</dbReference>
<dbReference type="PANTHER" id="PTHR31312:SF4">
    <property type="entry name" value="TWO-COMPONENT RESPONSE REGULATOR-LIKE APRR2"/>
    <property type="match status" value="1"/>
</dbReference>
<dbReference type="Gene3D" id="1.10.10.60">
    <property type="entry name" value="Homeodomain-like"/>
    <property type="match status" value="1"/>
</dbReference>
<dbReference type="FunFam" id="3.40.50.2300:FF:000206">
    <property type="entry name" value="Two-component response regulator-like APRR2"/>
    <property type="match status" value="1"/>
</dbReference>
<comment type="caution">
    <text evidence="12">The sequence shown here is derived from an EMBL/GenBank/DDBJ whole genome shotgun (WGS) entry which is preliminary data.</text>
</comment>
<keyword evidence="6" id="KW-0539">Nucleus</keyword>
<dbReference type="FunFam" id="1.10.10.60:FF:000007">
    <property type="entry name" value="Two-component response regulator"/>
    <property type="match status" value="1"/>
</dbReference>
<dbReference type="GO" id="GO:0003700">
    <property type="term" value="F:DNA-binding transcription factor activity"/>
    <property type="evidence" value="ECO:0007669"/>
    <property type="project" value="InterPro"/>
</dbReference>
<keyword evidence="3" id="KW-0805">Transcription regulation</keyword>
<dbReference type="NCBIfam" id="TIGR01557">
    <property type="entry name" value="myb_SHAQKYF"/>
    <property type="match status" value="1"/>
</dbReference>
<feature type="region of interest" description="Disordered" evidence="9">
    <location>
        <begin position="258"/>
        <end position="348"/>
    </location>
</feature>
<evidence type="ECO:0000256" key="6">
    <source>
        <dbReference type="ARBA" id="ARBA00023242"/>
    </source>
</evidence>
<dbReference type="PROSITE" id="PS51294">
    <property type="entry name" value="HTH_MYB"/>
    <property type="match status" value="1"/>
</dbReference>
<proteinExistence type="predicted"/>
<evidence type="ECO:0000313" key="13">
    <source>
        <dbReference type="Proteomes" id="UP000290289"/>
    </source>
</evidence>
<evidence type="ECO:0000256" key="1">
    <source>
        <dbReference type="ARBA" id="ARBA00004123"/>
    </source>
</evidence>
<dbReference type="SUPFAM" id="SSF52172">
    <property type="entry name" value="CheY-like"/>
    <property type="match status" value="1"/>
</dbReference>
<dbReference type="InterPro" id="IPR001005">
    <property type="entry name" value="SANT/Myb"/>
</dbReference>
<evidence type="ECO:0008006" key="14">
    <source>
        <dbReference type="Google" id="ProtNLM"/>
    </source>
</evidence>
<dbReference type="Pfam" id="PF00072">
    <property type="entry name" value="Response_reg"/>
    <property type="match status" value="1"/>
</dbReference>
<dbReference type="Proteomes" id="UP000290289">
    <property type="component" value="Chromosome 6"/>
</dbReference>
<accession>A0A498JT42</accession>
<dbReference type="GO" id="GO:0000160">
    <property type="term" value="P:phosphorelay signal transduction system"/>
    <property type="evidence" value="ECO:0007669"/>
    <property type="project" value="UniProtKB-KW"/>
</dbReference>
<dbReference type="STRING" id="3750.A0A498JT42"/>
<keyword evidence="4" id="KW-0238">DNA-binding</keyword>
<organism evidence="12 13">
    <name type="scientific">Malus domestica</name>
    <name type="common">Apple</name>
    <name type="synonym">Pyrus malus</name>
    <dbReference type="NCBI Taxonomy" id="3750"/>
    <lineage>
        <taxon>Eukaryota</taxon>
        <taxon>Viridiplantae</taxon>
        <taxon>Streptophyta</taxon>
        <taxon>Embryophyta</taxon>
        <taxon>Tracheophyta</taxon>
        <taxon>Spermatophyta</taxon>
        <taxon>Magnoliopsida</taxon>
        <taxon>eudicotyledons</taxon>
        <taxon>Gunneridae</taxon>
        <taxon>Pentapetalae</taxon>
        <taxon>rosids</taxon>
        <taxon>fabids</taxon>
        <taxon>Rosales</taxon>
        <taxon>Rosaceae</taxon>
        <taxon>Amygdaloideae</taxon>
        <taxon>Maleae</taxon>
        <taxon>Malus</taxon>
    </lineage>
</organism>
<dbReference type="GO" id="GO:0000976">
    <property type="term" value="F:transcription cis-regulatory region binding"/>
    <property type="evidence" value="ECO:0007669"/>
    <property type="project" value="TreeGrafter"/>
</dbReference>
<keyword evidence="13" id="KW-1185">Reference proteome</keyword>
<comment type="caution">
    <text evidence="8">Lacks conserved residue(s) required for the propagation of feature annotation.</text>
</comment>
<evidence type="ECO:0000256" key="3">
    <source>
        <dbReference type="ARBA" id="ARBA00023015"/>
    </source>
</evidence>
<dbReference type="InterPro" id="IPR006447">
    <property type="entry name" value="Myb_dom_plants"/>
</dbReference>
<keyword evidence="2" id="KW-0902">Two-component regulatory system</keyword>
<dbReference type="Gene3D" id="3.40.50.2300">
    <property type="match status" value="1"/>
</dbReference>
<comment type="subcellular location">
    <subcellularLocation>
        <location evidence="1">Nucleus</location>
    </subcellularLocation>
</comment>
<keyword evidence="5" id="KW-0804">Transcription</keyword>